<feature type="compositionally biased region" description="Basic and acidic residues" evidence="3">
    <location>
        <begin position="32"/>
        <end position="41"/>
    </location>
</feature>
<evidence type="ECO:0000256" key="3">
    <source>
        <dbReference type="SAM" id="MobiDB-lite"/>
    </source>
</evidence>
<evidence type="ECO:0000256" key="1">
    <source>
        <dbReference type="ARBA" id="ARBA00004370"/>
    </source>
</evidence>
<evidence type="ECO:0000256" key="2">
    <source>
        <dbReference type="ARBA" id="ARBA00023136"/>
    </source>
</evidence>
<keyword evidence="2 4" id="KW-0472">Membrane</keyword>
<feature type="transmembrane region" description="Helical" evidence="4">
    <location>
        <begin position="121"/>
        <end position="142"/>
    </location>
</feature>
<comment type="caution">
    <text evidence="5">The sequence shown here is derived from an EMBL/GenBank/DDBJ whole genome shotgun (WGS) entry which is preliminary data.</text>
</comment>
<dbReference type="Proteomes" id="UP000541969">
    <property type="component" value="Unassembled WGS sequence"/>
</dbReference>
<evidence type="ECO:0000313" key="5">
    <source>
        <dbReference type="EMBL" id="NYJ04818.1"/>
    </source>
</evidence>
<accession>A0A853CES0</accession>
<keyword evidence="4" id="KW-0812">Transmembrane</keyword>
<keyword evidence="6" id="KW-1185">Reference proteome</keyword>
<evidence type="ECO:0008006" key="7">
    <source>
        <dbReference type="Google" id="ProtNLM"/>
    </source>
</evidence>
<evidence type="ECO:0000313" key="6">
    <source>
        <dbReference type="Proteomes" id="UP000541969"/>
    </source>
</evidence>
<dbReference type="PANTHER" id="PTHR37042:SF4">
    <property type="entry name" value="OUTER MEMBRANE PROTEIN RV1973"/>
    <property type="match status" value="1"/>
</dbReference>
<dbReference type="AlphaFoldDB" id="A0A853CES0"/>
<comment type="subcellular location">
    <subcellularLocation>
        <location evidence="1">Membrane</location>
    </subcellularLocation>
</comment>
<sequence length="293" mass="30701">MPETPDERPRPTPRPRPGAAARPSPRPRVAGSRRDRDDADPTTRTVPQPRTGARPARPAAARSTGEVVATPKKTSTTTAAKAGAKAAAAKPSGRAAATSSARRSTRAVAVQEAPARRRGSGLVITLAVLCVLVAGAGGFLLWQRLHPPTVNAAVFSATRSAAQALYAFDYKDPKGSLQRKVDVLTGDLRDQYQKDSKQGGIVDSAVQVSATTHLDVLDIGLQQINDAQDAATLVVFGNYVVKSVNSGSQAAPQGSSCSVTPDGAQSCRQVMRVHVIRVDGDWKIDEVTVLTGA</sequence>
<name>A0A853CES0_9ACTN</name>
<feature type="compositionally biased region" description="Low complexity" evidence="3">
    <location>
        <begin position="42"/>
        <end position="62"/>
    </location>
</feature>
<gene>
    <name evidence="5" type="ORF">GGQ55_001096</name>
</gene>
<feature type="region of interest" description="Disordered" evidence="3">
    <location>
        <begin position="1"/>
        <end position="114"/>
    </location>
</feature>
<proteinExistence type="predicted"/>
<dbReference type="PANTHER" id="PTHR37042">
    <property type="entry name" value="OUTER MEMBRANE PROTEIN RV1973"/>
    <property type="match status" value="1"/>
</dbReference>
<evidence type="ECO:0000256" key="4">
    <source>
        <dbReference type="SAM" id="Phobius"/>
    </source>
</evidence>
<dbReference type="GO" id="GO:0016020">
    <property type="term" value="C:membrane"/>
    <property type="evidence" value="ECO:0007669"/>
    <property type="project" value="UniProtKB-SubCell"/>
</dbReference>
<organism evidence="5 6">
    <name type="scientific">Petropleomorpha daqingensis</name>
    <dbReference type="NCBI Taxonomy" id="2026353"/>
    <lineage>
        <taxon>Bacteria</taxon>
        <taxon>Bacillati</taxon>
        <taxon>Actinomycetota</taxon>
        <taxon>Actinomycetes</taxon>
        <taxon>Geodermatophilales</taxon>
        <taxon>Geodermatophilaceae</taxon>
        <taxon>Petropleomorpha</taxon>
    </lineage>
</organism>
<feature type="compositionally biased region" description="Low complexity" evidence="3">
    <location>
        <begin position="17"/>
        <end position="30"/>
    </location>
</feature>
<protein>
    <recommendedName>
        <fullName evidence="7">Mce-associated membrane protein</fullName>
    </recommendedName>
</protein>
<dbReference type="EMBL" id="JACBZT010000001">
    <property type="protein sequence ID" value="NYJ04818.1"/>
    <property type="molecule type" value="Genomic_DNA"/>
</dbReference>
<reference evidence="5 6" key="1">
    <citation type="submission" date="2020-07" db="EMBL/GenBank/DDBJ databases">
        <title>Sequencing the genomes of 1000 actinobacteria strains.</title>
        <authorList>
            <person name="Klenk H.-P."/>
        </authorList>
    </citation>
    <scope>NUCLEOTIDE SEQUENCE [LARGE SCALE GENOMIC DNA]</scope>
    <source>
        <strain evidence="5 6">DSM 104001</strain>
    </source>
</reference>
<keyword evidence="4" id="KW-1133">Transmembrane helix</keyword>
<feature type="compositionally biased region" description="Low complexity" evidence="3">
    <location>
        <begin position="69"/>
        <end position="110"/>
    </location>
</feature>
<feature type="compositionally biased region" description="Basic and acidic residues" evidence="3">
    <location>
        <begin position="1"/>
        <end position="10"/>
    </location>
</feature>
<dbReference type="RefSeq" id="WP_179715488.1">
    <property type="nucleotide sequence ID" value="NZ_JACBZT010000001.1"/>
</dbReference>